<evidence type="ECO:0000259" key="4">
    <source>
        <dbReference type="PROSITE" id="PS01124"/>
    </source>
</evidence>
<dbReference type="AlphaFoldDB" id="A0A6M4H243"/>
<evidence type="ECO:0000256" key="2">
    <source>
        <dbReference type="ARBA" id="ARBA00023125"/>
    </source>
</evidence>
<organism evidence="5 6">
    <name type="scientific">Usitatibacter rugosus</name>
    <dbReference type="NCBI Taxonomy" id="2732067"/>
    <lineage>
        <taxon>Bacteria</taxon>
        <taxon>Pseudomonadati</taxon>
        <taxon>Pseudomonadota</taxon>
        <taxon>Betaproteobacteria</taxon>
        <taxon>Nitrosomonadales</taxon>
        <taxon>Usitatibacteraceae</taxon>
        <taxon>Usitatibacter</taxon>
    </lineage>
</organism>
<dbReference type="InterPro" id="IPR009057">
    <property type="entry name" value="Homeodomain-like_sf"/>
</dbReference>
<dbReference type="Gene3D" id="1.10.10.60">
    <property type="entry name" value="Homeodomain-like"/>
    <property type="match status" value="2"/>
</dbReference>
<accession>A0A6M4H243</accession>
<dbReference type="EMBL" id="CP053069">
    <property type="protein sequence ID" value="QJR11907.1"/>
    <property type="molecule type" value="Genomic_DNA"/>
</dbReference>
<dbReference type="InterPro" id="IPR011051">
    <property type="entry name" value="RmlC_Cupin_sf"/>
</dbReference>
<keyword evidence="2" id="KW-0238">DNA-binding</keyword>
<evidence type="ECO:0000313" key="5">
    <source>
        <dbReference type="EMBL" id="QJR11907.1"/>
    </source>
</evidence>
<dbReference type="InterPro" id="IPR032783">
    <property type="entry name" value="AraC_lig"/>
</dbReference>
<dbReference type="PRINTS" id="PR00032">
    <property type="entry name" value="HTHARAC"/>
</dbReference>
<proteinExistence type="predicted"/>
<feature type="domain" description="HTH araC/xylS-type" evidence="4">
    <location>
        <begin position="219"/>
        <end position="317"/>
    </location>
</feature>
<evidence type="ECO:0000256" key="1">
    <source>
        <dbReference type="ARBA" id="ARBA00023015"/>
    </source>
</evidence>
<name>A0A6M4H243_9PROT</name>
<dbReference type="GO" id="GO:0043565">
    <property type="term" value="F:sequence-specific DNA binding"/>
    <property type="evidence" value="ECO:0007669"/>
    <property type="project" value="InterPro"/>
</dbReference>
<protein>
    <submittedName>
        <fullName evidence="5">RCS-specific HTH-type transcriptional activator RclR</fullName>
    </submittedName>
</protein>
<dbReference type="InterPro" id="IPR020449">
    <property type="entry name" value="Tscrpt_reg_AraC-type_HTH"/>
</dbReference>
<dbReference type="PANTHER" id="PTHR46796:SF7">
    <property type="entry name" value="ARAC FAMILY TRANSCRIPTIONAL REGULATOR"/>
    <property type="match status" value="1"/>
</dbReference>
<dbReference type="SMART" id="SM00342">
    <property type="entry name" value="HTH_ARAC"/>
    <property type="match status" value="1"/>
</dbReference>
<dbReference type="Proteomes" id="UP000501534">
    <property type="component" value="Chromosome"/>
</dbReference>
<dbReference type="Pfam" id="PF12852">
    <property type="entry name" value="Cupin_6"/>
    <property type="match status" value="1"/>
</dbReference>
<sequence length="322" mass="34829">MDALSEVLRAVRLAGAVILNADLGAPWGLTVTETTPLARGFLHDADKPAIFHVMLRGECWMQVDEDEPIRVTEGEALLFPHGHAHKLESFTDVTVSTPLATLLTPPIAGELVPAVHGGGGEHTRLATGLASFDRRLADPLLAALPNVVRVDLRGTAALEQLEGSLAFELTETEAPRPGGIASLARIAELVVIDVIRRHIEATPPGATGWLAGLDDRYVGRALALMHGRPGDEWTVEKLAKLVGLSRSALAEHFTRILGDPPITYLTRWRLSLAARDLANSSREIQGIAKDAGYESAGAFAHAFKRAFGKTPTAWRRKNRRRK</sequence>
<reference evidence="5 6" key="1">
    <citation type="submission" date="2020-04" db="EMBL/GenBank/DDBJ databases">
        <title>Usitatibacter rugosus gen. nov., sp. nov. and Usitatibacter palustris sp. nov., novel members of Usitatibacteraceae fam. nov. within the order Nitrosomonadales isolated from soil.</title>
        <authorList>
            <person name="Huber K.J."/>
            <person name="Neumann-Schaal M."/>
            <person name="Geppert A."/>
            <person name="Luckner M."/>
            <person name="Wanner G."/>
            <person name="Overmann J."/>
        </authorList>
    </citation>
    <scope>NUCLEOTIDE SEQUENCE [LARGE SCALE GENOMIC DNA]</scope>
    <source>
        <strain evidence="5 6">0125_3</strain>
    </source>
</reference>
<gene>
    <name evidence="5" type="primary">rclR_2</name>
    <name evidence="5" type="ORF">DSM104443_02990</name>
</gene>
<dbReference type="InterPro" id="IPR050204">
    <property type="entry name" value="AraC_XylS_family_regulators"/>
</dbReference>
<dbReference type="GO" id="GO:0003700">
    <property type="term" value="F:DNA-binding transcription factor activity"/>
    <property type="evidence" value="ECO:0007669"/>
    <property type="project" value="InterPro"/>
</dbReference>
<keyword evidence="3" id="KW-0804">Transcription</keyword>
<dbReference type="Pfam" id="PF12833">
    <property type="entry name" value="HTH_18"/>
    <property type="match status" value="1"/>
</dbReference>
<dbReference type="SUPFAM" id="SSF51182">
    <property type="entry name" value="RmlC-like cupins"/>
    <property type="match status" value="1"/>
</dbReference>
<dbReference type="InterPro" id="IPR014710">
    <property type="entry name" value="RmlC-like_jellyroll"/>
</dbReference>
<evidence type="ECO:0000256" key="3">
    <source>
        <dbReference type="ARBA" id="ARBA00023163"/>
    </source>
</evidence>
<dbReference type="RefSeq" id="WP_171093641.1">
    <property type="nucleotide sequence ID" value="NZ_CP053069.1"/>
</dbReference>
<keyword evidence="6" id="KW-1185">Reference proteome</keyword>
<keyword evidence="1" id="KW-0805">Transcription regulation</keyword>
<dbReference type="InterPro" id="IPR018060">
    <property type="entry name" value="HTH_AraC"/>
</dbReference>
<dbReference type="KEGG" id="uru:DSM104443_02990"/>
<dbReference type="PROSITE" id="PS01124">
    <property type="entry name" value="HTH_ARAC_FAMILY_2"/>
    <property type="match status" value="1"/>
</dbReference>
<evidence type="ECO:0000313" key="6">
    <source>
        <dbReference type="Proteomes" id="UP000501534"/>
    </source>
</evidence>
<dbReference type="PANTHER" id="PTHR46796">
    <property type="entry name" value="HTH-TYPE TRANSCRIPTIONAL ACTIVATOR RHAS-RELATED"/>
    <property type="match status" value="1"/>
</dbReference>
<dbReference type="Gene3D" id="2.60.120.10">
    <property type="entry name" value="Jelly Rolls"/>
    <property type="match status" value="1"/>
</dbReference>
<dbReference type="SUPFAM" id="SSF46689">
    <property type="entry name" value="Homeodomain-like"/>
    <property type="match status" value="2"/>
</dbReference>